<accession>A0A556MGC4</accession>
<dbReference type="CDD" id="cd07043">
    <property type="entry name" value="STAS_anti-anti-sigma_factors"/>
    <property type="match status" value="1"/>
</dbReference>
<dbReference type="PANTHER" id="PTHR33495">
    <property type="entry name" value="ANTI-SIGMA FACTOR ANTAGONIST TM_1081-RELATED-RELATED"/>
    <property type="match status" value="1"/>
</dbReference>
<evidence type="ECO:0000256" key="1">
    <source>
        <dbReference type="ARBA" id="ARBA00009013"/>
    </source>
</evidence>
<dbReference type="InterPro" id="IPR003658">
    <property type="entry name" value="Anti-sigma_ant"/>
</dbReference>
<dbReference type="Gene3D" id="3.30.750.24">
    <property type="entry name" value="STAS domain"/>
    <property type="match status" value="1"/>
</dbReference>
<dbReference type="PROSITE" id="PS50801">
    <property type="entry name" value="STAS"/>
    <property type="match status" value="1"/>
</dbReference>
<dbReference type="Pfam" id="PF01740">
    <property type="entry name" value="STAS"/>
    <property type="match status" value="1"/>
</dbReference>
<reference evidence="4 5" key="1">
    <citation type="submission" date="2019-07" db="EMBL/GenBank/DDBJ databases">
        <authorList>
            <person name="Huq M.A."/>
        </authorList>
    </citation>
    <scope>NUCLEOTIDE SEQUENCE [LARGE SCALE GENOMIC DNA]</scope>
    <source>
        <strain evidence="4 5">MAH-3</strain>
    </source>
</reference>
<gene>
    <name evidence="4" type="ORF">FO442_18365</name>
</gene>
<evidence type="ECO:0000313" key="5">
    <source>
        <dbReference type="Proteomes" id="UP000316008"/>
    </source>
</evidence>
<dbReference type="Proteomes" id="UP000316008">
    <property type="component" value="Unassembled WGS sequence"/>
</dbReference>
<dbReference type="InterPro" id="IPR002645">
    <property type="entry name" value="STAS_dom"/>
</dbReference>
<dbReference type="EMBL" id="VLPL01000013">
    <property type="protein sequence ID" value="TSJ38981.1"/>
    <property type="molecule type" value="Genomic_DNA"/>
</dbReference>
<organism evidence="4 5">
    <name type="scientific">Fluviicola chungangensis</name>
    <dbReference type="NCBI Taxonomy" id="2597671"/>
    <lineage>
        <taxon>Bacteria</taxon>
        <taxon>Pseudomonadati</taxon>
        <taxon>Bacteroidota</taxon>
        <taxon>Flavobacteriia</taxon>
        <taxon>Flavobacteriales</taxon>
        <taxon>Crocinitomicaceae</taxon>
        <taxon>Fluviicola</taxon>
    </lineage>
</organism>
<proteinExistence type="inferred from homology"/>
<feature type="domain" description="STAS" evidence="3">
    <location>
        <begin position="21"/>
        <end position="111"/>
    </location>
</feature>
<dbReference type="SUPFAM" id="SSF52091">
    <property type="entry name" value="SpoIIaa-like"/>
    <property type="match status" value="1"/>
</dbReference>
<dbReference type="OrthoDB" id="9796110at2"/>
<dbReference type="GO" id="GO:0043856">
    <property type="term" value="F:anti-sigma factor antagonist activity"/>
    <property type="evidence" value="ECO:0007669"/>
    <property type="project" value="InterPro"/>
</dbReference>
<dbReference type="NCBIfam" id="TIGR00377">
    <property type="entry name" value="ant_ant_sig"/>
    <property type="match status" value="1"/>
</dbReference>
<evidence type="ECO:0000256" key="2">
    <source>
        <dbReference type="RuleBase" id="RU003749"/>
    </source>
</evidence>
<protein>
    <recommendedName>
        <fullName evidence="2">Anti-sigma factor antagonist</fullName>
    </recommendedName>
</protein>
<comment type="caution">
    <text evidence="4">The sequence shown here is derived from an EMBL/GenBank/DDBJ whole genome shotgun (WGS) entry which is preliminary data.</text>
</comment>
<keyword evidence="5" id="KW-1185">Reference proteome</keyword>
<comment type="similarity">
    <text evidence="1 2">Belongs to the anti-sigma-factor antagonist family.</text>
</comment>
<dbReference type="RefSeq" id="WP_144334681.1">
    <property type="nucleotide sequence ID" value="NZ_VLPL01000013.1"/>
</dbReference>
<dbReference type="InterPro" id="IPR036513">
    <property type="entry name" value="STAS_dom_sf"/>
</dbReference>
<evidence type="ECO:0000313" key="4">
    <source>
        <dbReference type="EMBL" id="TSJ38981.1"/>
    </source>
</evidence>
<evidence type="ECO:0000259" key="3">
    <source>
        <dbReference type="PROSITE" id="PS50801"/>
    </source>
</evidence>
<name>A0A556MGC4_9FLAO</name>
<sequence>MNFIIAQDNNFTVIQSSVEKLDASNAPDLKSELLLLNKNGVNTIILDLSKTRYCDSSGLSAVLTANRLCKDTNGQFVLCGLQENVAKMIRIAQLDKVLNISETLAEAKSVLI</sequence>
<dbReference type="AlphaFoldDB" id="A0A556MGC4"/>